<organism evidence="2">
    <name type="scientific">Xenopus laevis</name>
    <name type="common">African clawed frog</name>
    <dbReference type="NCBI Taxonomy" id="8355"/>
    <lineage>
        <taxon>Eukaryota</taxon>
        <taxon>Metazoa</taxon>
        <taxon>Chordata</taxon>
        <taxon>Craniata</taxon>
        <taxon>Vertebrata</taxon>
        <taxon>Euteleostomi</taxon>
        <taxon>Amphibia</taxon>
        <taxon>Batrachia</taxon>
        <taxon>Anura</taxon>
        <taxon>Pipoidea</taxon>
        <taxon>Pipidae</taxon>
        <taxon>Xenopodinae</taxon>
        <taxon>Xenopus</taxon>
        <taxon>Xenopus</taxon>
    </lineage>
</organism>
<feature type="region of interest" description="Disordered" evidence="1">
    <location>
        <begin position="1"/>
        <end position="33"/>
    </location>
</feature>
<dbReference type="Proteomes" id="UP000694892">
    <property type="component" value="Unassembled WGS sequence"/>
</dbReference>
<accession>A0A974BPL0</accession>
<protein>
    <submittedName>
        <fullName evidence="2">Uncharacterized protein</fullName>
    </submittedName>
</protein>
<name>A0A974BPL0_XENLA</name>
<gene>
    <name evidence="2" type="ORF">XELAEV_18002450mg</name>
</gene>
<evidence type="ECO:0000313" key="2">
    <source>
        <dbReference type="EMBL" id="OCT55874.1"/>
    </source>
</evidence>
<dbReference type="EMBL" id="KV470098">
    <property type="protein sequence ID" value="OCT55874.1"/>
    <property type="molecule type" value="Genomic_DNA"/>
</dbReference>
<evidence type="ECO:0000256" key="1">
    <source>
        <dbReference type="SAM" id="MobiDB-lite"/>
    </source>
</evidence>
<sequence length="128" mass="14401">MPQPPRSSGSDHNKSHIGPLKGEEKKSKNSLLQSNQNVRIQNMLSTVRSRITTFYCSYFSHEPFFYYNLFAAIHEFTVQCCNKSIAAAAGRTPHPGITNNRGILCGRSYLSAIFSRIQIRPNPSAWPN</sequence>
<proteinExistence type="predicted"/>
<reference evidence="2" key="1">
    <citation type="submission" date="2016-05" db="EMBL/GenBank/DDBJ databases">
        <title>WGS assembly of Xenopus laevis.</title>
        <authorList>
            <person name="Session A."/>
            <person name="Uno Y."/>
            <person name="Kwon T."/>
            <person name="Chapman J."/>
            <person name="Toyoda A."/>
            <person name="Takahashi S."/>
            <person name="Fukui A."/>
            <person name="Hikosaka A."/>
            <person name="Putnam N."/>
            <person name="Stites J."/>
            <person name="Van Heeringen S."/>
            <person name="Quigley I."/>
            <person name="Heinz S."/>
            <person name="Hellsten U."/>
            <person name="Lyons J."/>
            <person name="Suzuki A."/>
            <person name="Kondo M."/>
            <person name="Ogino H."/>
            <person name="Ochi H."/>
            <person name="Bogdanovic O."/>
            <person name="Lister R."/>
            <person name="Georgiou G."/>
            <person name="Paranjpe S."/>
            <person name="Van Kruijsbergen I."/>
            <person name="Mozaffari S."/>
            <person name="Shu S."/>
            <person name="Schmutz J."/>
            <person name="Jenkins J."/>
            <person name="Grimwood J."/>
            <person name="Carlson J."/>
            <person name="Mitros T."/>
            <person name="Simakov O."/>
            <person name="Heald R."/>
            <person name="Miller K."/>
            <person name="Haudenschild C."/>
            <person name="Kuroki Y."/>
            <person name="Tanaka T."/>
            <person name="Michiue T."/>
            <person name="Watanabe M."/>
            <person name="Kinoshita T."/>
            <person name="Ohta Y."/>
            <person name="Mawaribuchi S."/>
            <person name="Suzuki Y."/>
            <person name="Haramoto Y."/>
            <person name="Yamamoto T."/>
            <person name="Takagi C."/>
            <person name="Kitzman J."/>
            <person name="Shendure J."/>
            <person name="Nakayama T."/>
            <person name="Izutsu Y."/>
            <person name="Robert J."/>
            <person name="Dichmann D."/>
            <person name="Flajnik M."/>
            <person name="Houston D."/>
            <person name="Marcotte E."/>
            <person name="Wallingford J."/>
            <person name="Ito Y."/>
            <person name="Asashima M."/>
            <person name="Ueno N."/>
            <person name="Matsuda Y."/>
            <person name="Jan Veenstra G."/>
            <person name="Fujiyama A."/>
            <person name="Harland R."/>
            <person name="Taira M."/>
            <person name="Rokhsar D.S."/>
        </authorList>
    </citation>
    <scope>NUCLEOTIDE SEQUENCE</scope>
    <source>
        <strain evidence="2">J</strain>
        <tissue evidence="2">Blood</tissue>
    </source>
</reference>
<dbReference type="AlphaFoldDB" id="A0A974BPL0"/>